<organism evidence="3">
    <name type="scientific">Lepeophtheirus salmonis</name>
    <name type="common">Salmon louse</name>
    <name type="synonym">Caligus salmonis</name>
    <dbReference type="NCBI Taxonomy" id="72036"/>
    <lineage>
        <taxon>Eukaryota</taxon>
        <taxon>Metazoa</taxon>
        <taxon>Ecdysozoa</taxon>
        <taxon>Arthropoda</taxon>
        <taxon>Crustacea</taxon>
        <taxon>Multicrustacea</taxon>
        <taxon>Hexanauplia</taxon>
        <taxon>Copepoda</taxon>
        <taxon>Siphonostomatoida</taxon>
        <taxon>Caligidae</taxon>
        <taxon>Lepeophtheirus</taxon>
    </lineage>
</organism>
<feature type="domain" description="C2H2-type" evidence="2">
    <location>
        <begin position="29"/>
        <end position="55"/>
    </location>
</feature>
<dbReference type="SMART" id="SM00355">
    <property type="entry name" value="ZnF_C2H2"/>
    <property type="match status" value="2"/>
</dbReference>
<dbReference type="InterPro" id="IPR013087">
    <property type="entry name" value="Znf_C2H2_type"/>
</dbReference>
<evidence type="ECO:0000256" key="1">
    <source>
        <dbReference type="SAM" id="MobiDB-lite"/>
    </source>
</evidence>
<evidence type="ECO:0000259" key="2">
    <source>
        <dbReference type="SMART" id="SM00355"/>
    </source>
</evidence>
<sequence length="439" mass="48934">MSKRWRGITAASPTSINDSQARFQTRSGHICVLCGFIPTTKNKYRELQDHLVRVHFREDIKAALPTRRPYLCPEKNCNVEGKDWQALMRHYTGKHGVLDAYLKEALSNPHNNNNNIEQIAQEHHLPVVEASAMEHHETLYIQDPNNVIHQEVSTMDPCQDQQSVEVVTSFELPTMMTTTLDATATTITTTESCLHQSQAQYVTHHELAEAQNHPSAGTIQLQNFQEVISSPEVQCGDDRLKDSKVLEVSSPNGGACTTTVLNNEELAAQVNTVSSTIPFPTTIPLMLGATATKRPKTEPDIVVNNGETPENYELVDLKYFIADPSKVLSLPYKIILPQMEEEEEMKSFESRVVQTEPLPSPPLTVSVQVQTDPWYPPSPNLLRHNTHTEESATQTPSIKPEPMDTSSSHPSRRDSVVSVHDNSSSGGGDSMKELDFSMF</sequence>
<dbReference type="AlphaFoldDB" id="A0A0K2T3Y6"/>
<dbReference type="Gene3D" id="6.10.140.370">
    <property type="match status" value="1"/>
</dbReference>
<proteinExistence type="predicted"/>
<reference evidence="3" key="1">
    <citation type="submission" date="2014-05" db="EMBL/GenBank/DDBJ databases">
        <authorList>
            <person name="Chronopoulou M."/>
        </authorList>
    </citation>
    <scope>NUCLEOTIDE SEQUENCE</scope>
    <source>
        <tissue evidence="3">Whole organism</tissue>
    </source>
</reference>
<accession>A0A0K2T3Y6</accession>
<dbReference type="EMBL" id="HACA01002800">
    <property type="protein sequence ID" value="CDW20161.1"/>
    <property type="molecule type" value="Transcribed_RNA"/>
</dbReference>
<evidence type="ECO:0000313" key="3">
    <source>
        <dbReference type="EMBL" id="CDW20161.1"/>
    </source>
</evidence>
<feature type="region of interest" description="Disordered" evidence="1">
    <location>
        <begin position="347"/>
        <end position="439"/>
    </location>
</feature>
<feature type="compositionally biased region" description="Basic and acidic residues" evidence="1">
    <location>
        <begin position="430"/>
        <end position="439"/>
    </location>
</feature>
<name>A0A0K2T3Y6_LEPSM</name>
<feature type="domain" description="C2H2-type" evidence="2">
    <location>
        <begin position="70"/>
        <end position="95"/>
    </location>
</feature>
<protein>
    <recommendedName>
        <fullName evidence="2">C2H2-type domain-containing protein</fullName>
    </recommendedName>
</protein>